<dbReference type="PANTHER" id="PTHR31793">
    <property type="entry name" value="4-HYDROXYBENZOYL-COA THIOESTERASE FAMILY MEMBER"/>
    <property type="match status" value="1"/>
</dbReference>
<dbReference type="Proteomes" id="UP000193240">
    <property type="component" value="Unassembled WGS sequence"/>
</dbReference>
<gene>
    <name evidence="2" type="ORF">B5807_08515</name>
</gene>
<dbReference type="InterPro" id="IPR050563">
    <property type="entry name" value="4-hydroxybenzoyl-CoA_TE"/>
</dbReference>
<dbReference type="PANTHER" id="PTHR31793:SF39">
    <property type="entry name" value="THIOESTERASE_THIOL ESTER DEHYDRASE-ISOMERASE"/>
    <property type="match status" value="1"/>
</dbReference>
<sequence>MRPLTTHAALLRHSTSAATVSAPRARIPVPRPPQCRFTSTETPATEKLSPRWLSDVRARIGKCIMFGIDDMQTNEAGSILQEISSDWRELLAGSEGFLTGEEYRGLYRQEVVWGEMDSMGHVNNVMYNRYAESARVNWTLKFASQDPAHKKEWLELMSPKSIGLILRSIKTDYKFPMKWPDRVTVLHKLRSKPEQGTDHFILDVLILSEAQRRAAARCIEDIVVYDYRTAKKSALPPFMIAKFQKTFQLQEQAKAENSARVRQLLTRVRELEESSWDRPDAVEDFGSAANP</sequence>
<protein>
    <recommendedName>
        <fullName evidence="4">Thioesterase domain-containing protein</fullName>
    </recommendedName>
</protein>
<dbReference type="CDD" id="cd00586">
    <property type="entry name" value="4HBT"/>
    <property type="match status" value="1"/>
</dbReference>
<keyword evidence="3" id="KW-1185">Reference proteome</keyword>
<evidence type="ECO:0000256" key="1">
    <source>
        <dbReference type="SAM" id="MobiDB-lite"/>
    </source>
</evidence>
<feature type="region of interest" description="Disordered" evidence="1">
    <location>
        <begin position="21"/>
        <end position="48"/>
    </location>
</feature>
<dbReference type="InParanoid" id="A0A1Y2LS51"/>
<dbReference type="Gene3D" id="3.10.129.10">
    <property type="entry name" value="Hotdog Thioesterase"/>
    <property type="match status" value="1"/>
</dbReference>
<dbReference type="GO" id="GO:0047617">
    <property type="term" value="F:fatty acyl-CoA hydrolase activity"/>
    <property type="evidence" value="ECO:0007669"/>
    <property type="project" value="TreeGrafter"/>
</dbReference>
<dbReference type="InterPro" id="IPR029069">
    <property type="entry name" value="HotDog_dom_sf"/>
</dbReference>
<organism evidence="2 3">
    <name type="scientific">Epicoccum nigrum</name>
    <name type="common">Soil fungus</name>
    <name type="synonym">Epicoccum purpurascens</name>
    <dbReference type="NCBI Taxonomy" id="105696"/>
    <lineage>
        <taxon>Eukaryota</taxon>
        <taxon>Fungi</taxon>
        <taxon>Dikarya</taxon>
        <taxon>Ascomycota</taxon>
        <taxon>Pezizomycotina</taxon>
        <taxon>Dothideomycetes</taxon>
        <taxon>Pleosporomycetidae</taxon>
        <taxon>Pleosporales</taxon>
        <taxon>Pleosporineae</taxon>
        <taxon>Didymellaceae</taxon>
        <taxon>Epicoccum</taxon>
    </lineage>
</organism>
<evidence type="ECO:0008006" key="4">
    <source>
        <dbReference type="Google" id="ProtNLM"/>
    </source>
</evidence>
<reference evidence="2 3" key="1">
    <citation type="journal article" date="2017" name="Genome Announc.">
        <title>Genome sequence of the saprophytic ascomycete Epicoccum nigrum ICMP 19927 strain isolated from New Zealand.</title>
        <authorList>
            <person name="Fokin M."/>
            <person name="Fleetwood D."/>
            <person name="Weir B.S."/>
            <person name="Villas-Boas S.G."/>
        </authorList>
    </citation>
    <scope>NUCLEOTIDE SEQUENCE [LARGE SCALE GENOMIC DNA]</scope>
    <source>
        <strain evidence="2 3">ICMP 19927</strain>
    </source>
</reference>
<name>A0A1Y2LS51_EPING</name>
<dbReference type="OMA" id="KFPMTWP"/>
<accession>A0A1Y2LS51</accession>
<dbReference type="Pfam" id="PF13279">
    <property type="entry name" value="4HBT_2"/>
    <property type="match status" value="1"/>
</dbReference>
<dbReference type="AlphaFoldDB" id="A0A1Y2LS51"/>
<proteinExistence type="predicted"/>
<evidence type="ECO:0000313" key="3">
    <source>
        <dbReference type="Proteomes" id="UP000193240"/>
    </source>
</evidence>
<evidence type="ECO:0000313" key="2">
    <source>
        <dbReference type="EMBL" id="OSS46432.1"/>
    </source>
</evidence>
<dbReference type="EMBL" id="KZ107851">
    <property type="protein sequence ID" value="OSS46432.1"/>
    <property type="molecule type" value="Genomic_DNA"/>
</dbReference>
<dbReference type="SUPFAM" id="SSF54637">
    <property type="entry name" value="Thioesterase/thiol ester dehydrase-isomerase"/>
    <property type="match status" value="1"/>
</dbReference>